<evidence type="ECO:0000256" key="4">
    <source>
        <dbReference type="ARBA" id="ARBA00023163"/>
    </source>
</evidence>
<evidence type="ECO:0000313" key="9">
    <source>
        <dbReference type="EMBL" id="KRW99501.1"/>
    </source>
</evidence>
<dbReference type="Proteomes" id="UP000054937">
    <property type="component" value="Unassembled WGS sequence"/>
</dbReference>
<feature type="region of interest" description="Disordered" evidence="7">
    <location>
        <begin position="59"/>
        <end position="79"/>
    </location>
</feature>
<evidence type="ECO:0000256" key="6">
    <source>
        <dbReference type="SAM" id="Coils"/>
    </source>
</evidence>
<gene>
    <name evidence="9" type="ORF">PPERSA_07986</name>
</gene>
<reference evidence="9 10" key="1">
    <citation type="journal article" date="2015" name="Sci. Rep.">
        <title>Genome of the facultative scuticociliatosis pathogen Pseudocohnilembus persalinus provides insight into its virulence through horizontal gene transfer.</title>
        <authorList>
            <person name="Xiong J."/>
            <person name="Wang G."/>
            <person name="Cheng J."/>
            <person name="Tian M."/>
            <person name="Pan X."/>
            <person name="Warren A."/>
            <person name="Jiang C."/>
            <person name="Yuan D."/>
            <person name="Miao W."/>
        </authorList>
    </citation>
    <scope>NUCLEOTIDE SEQUENCE [LARGE SCALE GENOMIC DNA]</scope>
    <source>
        <strain evidence="9">36N120E</strain>
    </source>
</reference>
<protein>
    <recommendedName>
        <fullName evidence="8">dAMP1 SANT/Myb-like domain-containing protein</fullName>
    </recommendedName>
</protein>
<keyword evidence="10" id="KW-1185">Reference proteome</keyword>
<evidence type="ECO:0000256" key="1">
    <source>
        <dbReference type="ARBA" id="ARBA00004123"/>
    </source>
</evidence>
<dbReference type="GO" id="GO:0035267">
    <property type="term" value="C:NuA4 histone acetyltransferase complex"/>
    <property type="evidence" value="ECO:0007669"/>
    <property type="project" value="InterPro"/>
</dbReference>
<feature type="coiled-coil region" evidence="6">
    <location>
        <begin position="223"/>
        <end position="264"/>
    </location>
</feature>
<dbReference type="Pfam" id="PF16282">
    <property type="entry name" value="SANT_DAMP1_like"/>
    <property type="match status" value="1"/>
</dbReference>
<keyword evidence="3" id="KW-0805">Transcription regulation</keyword>
<proteinExistence type="predicted"/>
<dbReference type="PANTHER" id="PTHR12855:SF10">
    <property type="entry name" value="DNA METHYLTRANSFERASE 1-ASSOCIATED PROTEIN 1"/>
    <property type="match status" value="1"/>
</dbReference>
<comment type="caution">
    <text evidence="9">The sequence shown here is derived from an EMBL/GenBank/DDBJ whole genome shotgun (WGS) entry which is preliminary data.</text>
</comment>
<dbReference type="FunCoup" id="A0A0V0QB85">
    <property type="interactions" value="13"/>
</dbReference>
<keyword evidence="6" id="KW-0175">Coiled coil</keyword>
<feature type="compositionally biased region" description="Basic residues" evidence="7">
    <location>
        <begin position="21"/>
        <end position="33"/>
    </location>
</feature>
<dbReference type="InterPro" id="IPR027109">
    <property type="entry name" value="Swc4/Dmap1"/>
</dbReference>
<dbReference type="OrthoDB" id="19740at2759"/>
<evidence type="ECO:0000256" key="3">
    <source>
        <dbReference type="ARBA" id="ARBA00023015"/>
    </source>
</evidence>
<sequence>MAEDLKQITQNNIPPAQAQPQKKKGQGNTKRNKGNLNSQIYQTVDKEVWNLTGGLFPMKPTYQNANKDPNKEDEDENQVQKNNNWVYAEVNQSNDKIKGVYHWVPLQDKDKLYAYEKFNIKTDIIQYTDEEYENHLKDLDDTWDLKETRYLWDLVERFDQRWVVIFDSYQYREKQQDERTMEDLKKRFYQVSKKMLEIRQEKQHPIYSYEYNAEQEKLRKAELEKYLIRNKDLNEQEKVLMEELKVLQNIIKKEEKELSTVNKILQVDFDDEDIEEDENEVFSNYQEEVKRKKQFHIKKYYLRGKWIEEPLPLPTKYNKRLHSLLQDLNVPTKILPTEENERLYDDLRENIFKIFSISKYLEKKKIEQRRMIKKLKLLEQQQQQNAQNMMGGQFQHGNPQNMQYPPNQNGIPQQMPQGQPGNLNQKRPPIHQQQYIQGDPAARKMQKMNPNQQPQQQMMPQQQHSQQQQQPIMHPQQQNLQQNQKINKQ</sequence>
<dbReference type="GO" id="GO:0003714">
    <property type="term" value="F:transcription corepressor activity"/>
    <property type="evidence" value="ECO:0007669"/>
    <property type="project" value="TreeGrafter"/>
</dbReference>
<evidence type="ECO:0000313" key="10">
    <source>
        <dbReference type="Proteomes" id="UP000054937"/>
    </source>
</evidence>
<keyword evidence="5" id="KW-0539">Nucleus</keyword>
<dbReference type="GO" id="GO:0006338">
    <property type="term" value="P:chromatin remodeling"/>
    <property type="evidence" value="ECO:0007669"/>
    <property type="project" value="InterPro"/>
</dbReference>
<feature type="domain" description="DAMP1 SANT/Myb-like" evidence="8">
    <location>
        <begin position="113"/>
        <end position="196"/>
    </location>
</feature>
<dbReference type="InParanoid" id="A0A0V0QB85"/>
<feature type="region of interest" description="Disordered" evidence="7">
    <location>
        <begin position="390"/>
        <end position="427"/>
    </location>
</feature>
<keyword evidence="2" id="KW-0156">Chromatin regulator</keyword>
<evidence type="ECO:0000256" key="7">
    <source>
        <dbReference type="SAM" id="MobiDB-lite"/>
    </source>
</evidence>
<evidence type="ECO:0000256" key="5">
    <source>
        <dbReference type="ARBA" id="ARBA00023242"/>
    </source>
</evidence>
<dbReference type="GO" id="GO:0000812">
    <property type="term" value="C:Swr1 complex"/>
    <property type="evidence" value="ECO:0007669"/>
    <property type="project" value="TreeGrafter"/>
</dbReference>
<dbReference type="Gene3D" id="1.10.10.60">
    <property type="entry name" value="Homeodomain-like"/>
    <property type="match status" value="1"/>
</dbReference>
<keyword evidence="4" id="KW-0804">Transcription</keyword>
<evidence type="ECO:0000259" key="8">
    <source>
        <dbReference type="Pfam" id="PF16282"/>
    </source>
</evidence>
<comment type="subcellular location">
    <subcellularLocation>
        <location evidence="1">Nucleus</location>
    </subcellularLocation>
</comment>
<dbReference type="GO" id="GO:0000122">
    <property type="term" value="P:negative regulation of transcription by RNA polymerase II"/>
    <property type="evidence" value="ECO:0007669"/>
    <property type="project" value="TreeGrafter"/>
</dbReference>
<dbReference type="GO" id="GO:0006281">
    <property type="term" value="P:DNA repair"/>
    <property type="evidence" value="ECO:0007669"/>
    <property type="project" value="InterPro"/>
</dbReference>
<feature type="compositionally biased region" description="Low complexity" evidence="7">
    <location>
        <begin position="447"/>
        <end position="489"/>
    </location>
</feature>
<dbReference type="OMA" id="RINAWVP"/>
<name>A0A0V0QB85_PSEPJ</name>
<dbReference type="PANTHER" id="PTHR12855">
    <property type="entry name" value="DNA METHYLTRANSFERASE 1-ASSOCIATED PROTEIN 1 FAMILY MEMBER"/>
    <property type="match status" value="1"/>
</dbReference>
<evidence type="ECO:0000256" key="2">
    <source>
        <dbReference type="ARBA" id="ARBA00022853"/>
    </source>
</evidence>
<accession>A0A0V0QB85</accession>
<feature type="region of interest" description="Disordered" evidence="7">
    <location>
        <begin position="443"/>
        <end position="489"/>
    </location>
</feature>
<feature type="compositionally biased region" description="Low complexity" evidence="7">
    <location>
        <begin position="390"/>
        <end position="425"/>
    </location>
</feature>
<feature type="region of interest" description="Disordered" evidence="7">
    <location>
        <begin position="1"/>
        <end position="39"/>
    </location>
</feature>
<organism evidence="9 10">
    <name type="scientific">Pseudocohnilembus persalinus</name>
    <name type="common">Ciliate</name>
    <dbReference type="NCBI Taxonomy" id="266149"/>
    <lineage>
        <taxon>Eukaryota</taxon>
        <taxon>Sar</taxon>
        <taxon>Alveolata</taxon>
        <taxon>Ciliophora</taxon>
        <taxon>Intramacronucleata</taxon>
        <taxon>Oligohymenophorea</taxon>
        <taxon>Scuticociliatia</taxon>
        <taxon>Philasterida</taxon>
        <taxon>Pseudocohnilembidae</taxon>
        <taxon>Pseudocohnilembus</taxon>
    </lineage>
</organism>
<dbReference type="AlphaFoldDB" id="A0A0V0QB85"/>
<dbReference type="EMBL" id="LDAU01000212">
    <property type="protein sequence ID" value="KRW99501.1"/>
    <property type="molecule type" value="Genomic_DNA"/>
</dbReference>
<dbReference type="InterPro" id="IPR032563">
    <property type="entry name" value="DAMP1_SANT-like"/>
</dbReference>